<keyword evidence="1" id="KW-0472">Membrane</keyword>
<dbReference type="AlphaFoldDB" id="A0A8J2YNN6"/>
<feature type="transmembrane region" description="Helical" evidence="1">
    <location>
        <begin position="65"/>
        <end position="83"/>
    </location>
</feature>
<keyword evidence="1" id="KW-1133">Transmembrane helix</keyword>
<sequence length="156" mass="18253">MILAVATLISAFVLVILSKKRISQLEMFTSAVFAVVLDFIVDYLLEFRYHLYGYFKTFSADYEDLIVILGIYPLIDILFLNYYPIGKSIHKRVGYILGWSAFSVVYEWVAVQTHLFYYNGWKLIYSVPIYPLLFLILIGQFLFIKRLKAMDTDSRT</sequence>
<dbReference type="InterPro" id="IPR048147">
    <property type="entry name" value="CBO0543-like"/>
</dbReference>
<accession>A0A8J2YNN6</accession>
<proteinExistence type="predicted"/>
<keyword evidence="3" id="KW-1185">Reference proteome</keyword>
<evidence type="ECO:0000313" key="2">
    <source>
        <dbReference type="EMBL" id="GGE56588.1"/>
    </source>
</evidence>
<evidence type="ECO:0000256" key="1">
    <source>
        <dbReference type="SAM" id="Phobius"/>
    </source>
</evidence>
<feature type="transmembrane region" description="Helical" evidence="1">
    <location>
        <begin position="123"/>
        <end position="144"/>
    </location>
</feature>
<dbReference type="RefSeq" id="WP_188698962.1">
    <property type="nucleotide sequence ID" value="NZ_BMIR01000036.1"/>
</dbReference>
<organism evidence="2 3">
    <name type="scientific">Pullulanibacillus camelliae</name>
    <dbReference type="NCBI Taxonomy" id="1707096"/>
    <lineage>
        <taxon>Bacteria</taxon>
        <taxon>Bacillati</taxon>
        <taxon>Bacillota</taxon>
        <taxon>Bacilli</taxon>
        <taxon>Bacillales</taxon>
        <taxon>Sporolactobacillaceae</taxon>
        <taxon>Pullulanibacillus</taxon>
    </lineage>
</organism>
<feature type="transmembrane region" description="Helical" evidence="1">
    <location>
        <begin position="95"/>
        <end position="117"/>
    </location>
</feature>
<dbReference type="EMBL" id="BMIR01000036">
    <property type="protein sequence ID" value="GGE56588.1"/>
    <property type="molecule type" value="Genomic_DNA"/>
</dbReference>
<dbReference type="NCBIfam" id="NF041644">
    <property type="entry name" value="CBO0543_fam"/>
    <property type="match status" value="1"/>
</dbReference>
<comment type="caution">
    <text evidence="2">The sequence shown here is derived from an EMBL/GenBank/DDBJ whole genome shotgun (WGS) entry which is preliminary data.</text>
</comment>
<evidence type="ECO:0000313" key="3">
    <source>
        <dbReference type="Proteomes" id="UP000628775"/>
    </source>
</evidence>
<feature type="transmembrane region" description="Helical" evidence="1">
    <location>
        <begin position="27"/>
        <end position="45"/>
    </location>
</feature>
<gene>
    <name evidence="2" type="ORF">GCM10011391_39370</name>
</gene>
<reference evidence="2" key="1">
    <citation type="journal article" date="2014" name="Int. J. Syst. Evol. Microbiol.">
        <title>Complete genome sequence of Corynebacterium casei LMG S-19264T (=DSM 44701T), isolated from a smear-ripened cheese.</title>
        <authorList>
            <consortium name="US DOE Joint Genome Institute (JGI-PGF)"/>
            <person name="Walter F."/>
            <person name="Albersmeier A."/>
            <person name="Kalinowski J."/>
            <person name="Ruckert C."/>
        </authorList>
    </citation>
    <scope>NUCLEOTIDE SEQUENCE</scope>
    <source>
        <strain evidence="2">CGMCC 1.15371</strain>
    </source>
</reference>
<dbReference type="Proteomes" id="UP000628775">
    <property type="component" value="Unassembled WGS sequence"/>
</dbReference>
<name>A0A8J2YNN6_9BACL</name>
<reference evidence="2" key="2">
    <citation type="submission" date="2020-09" db="EMBL/GenBank/DDBJ databases">
        <authorList>
            <person name="Sun Q."/>
            <person name="Zhou Y."/>
        </authorList>
    </citation>
    <scope>NUCLEOTIDE SEQUENCE</scope>
    <source>
        <strain evidence="2">CGMCC 1.15371</strain>
    </source>
</reference>
<protein>
    <submittedName>
        <fullName evidence="2">Uncharacterized protein</fullName>
    </submittedName>
</protein>
<keyword evidence="1" id="KW-0812">Transmembrane</keyword>